<dbReference type="PRINTS" id="PR00722">
    <property type="entry name" value="CHYMOTRYPSIN"/>
</dbReference>
<evidence type="ECO:0000256" key="3">
    <source>
        <dbReference type="SAM" id="SignalP"/>
    </source>
</evidence>
<dbReference type="Gene3D" id="2.40.10.10">
    <property type="entry name" value="Trypsin-like serine proteases"/>
    <property type="match status" value="1"/>
</dbReference>
<dbReference type="SMART" id="SM00020">
    <property type="entry name" value="Tryp_SPc"/>
    <property type="match status" value="1"/>
</dbReference>
<dbReference type="SUPFAM" id="SSF50494">
    <property type="entry name" value="Trypsin-like serine proteases"/>
    <property type="match status" value="1"/>
</dbReference>
<dbReference type="PANTHER" id="PTHR24276">
    <property type="entry name" value="POLYSERASE-RELATED"/>
    <property type="match status" value="1"/>
</dbReference>
<dbReference type="InterPro" id="IPR001254">
    <property type="entry name" value="Trypsin_dom"/>
</dbReference>
<evidence type="ECO:0000256" key="1">
    <source>
        <dbReference type="ARBA" id="ARBA00007664"/>
    </source>
</evidence>
<dbReference type="InterPro" id="IPR001314">
    <property type="entry name" value="Peptidase_S1A"/>
</dbReference>
<dbReference type="PROSITE" id="PS50240">
    <property type="entry name" value="TRYPSIN_DOM"/>
    <property type="match status" value="1"/>
</dbReference>
<sequence>MDVKKMSLSSFIAVVVFGAMLSPTAAAVNDAEQIRATRAVQVKDNRIAAIWEPVSQEEGESERTCTAGYLGDNIWLTAHHCVDGVDLVDGGYLRQFDGEQARISDVYTKTPEDDIALLKLEEGIEADAFSLPGRSLEKGEQATLTGFGATNEFSSSATVEVSNVVDELKFERSTYRGLIESFSVTDSRSCSGDSGSPVYVENVLYAVHTAGGFNPSCVPGKKKKMWHTDLFSRVEWVRDVMRGAAAKR</sequence>
<keyword evidence="2" id="KW-1015">Disulfide bond</keyword>
<proteinExistence type="inferred from homology"/>
<keyword evidence="5" id="KW-0614">Plasmid</keyword>
<organism evidence="5">
    <name type="scientific">Corynebacterium jeikeium</name>
    <dbReference type="NCBI Taxonomy" id="38289"/>
    <lineage>
        <taxon>Bacteria</taxon>
        <taxon>Bacillati</taxon>
        <taxon>Actinomycetota</taxon>
        <taxon>Actinomycetes</taxon>
        <taxon>Mycobacteriales</taxon>
        <taxon>Corynebacteriaceae</taxon>
        <taxon>Corynebacterium</taxon>
    </lineage>
</organism>
<comment type="similarity">
    <text evidence="1">Belongs to the peptidase S1 family.</text>
</comment>
<dbReference type="GO" id="GO:0006508">
    <property type="term" value="P:proteolysis"/>
    <property type="evidence" value="ECO:0007669"/>
    <property type="project" value="InterPro"/>
</dbReference>
<dbReference type="InterPro" id="IPR009003">
    <property type="entry name" value="Peptidase_S1_PA"/>
</dbReference>
<dbReference type="InterPro" id="IPR050430">
    <property type="entry name" value="Peptidase_S1"/>
</dbReference>
<dbReference type="InterPro" id="IPR043504">
    <property type="entry name" value="Peptidase_S1_PA_chymotrypsin"/>
</dbReference>
<reference evidence="5" key="1">
    <citation type="submission" date="2003-03" db="EMBL/GenBank/DDBJ databases">
        <title>Mobile elements contribute to plasmid evolution in the opportunistic human pathogen Corynebacterium jeikeium.</title>
        <authorList>
            <person name="Tauch A."/>
        </authorList>
    </citation>
    <scope>NUCLEOTIDE SEQUENCE</scope>
    <source>
        <strain evidence="5">A505</strain>
        <plasmid evidence="5">pA505</plasmid>
    </source>
</reference>
<evidence type="ECO:0000259" key="4">
    <source>
        <dbReference type="PROSITE" id="PS50240"/>
    </source>
</evidence>
<dbReference type="GO" id="GO:0004252">
    <property type="term" value="F:serine-type endopeptidase activity"/>
    <property type="evidence" value="ECO:0007669"/>
    <property type="project" value="InterPro"/>
</dbReference>
<dbReference type="RefSeq" id="WP_011113059.1">
    <property type="nucleotide sequence ID" value="NC_004773.1"/>
</dbReference>
<evidence type="ECO:0000313" key="5">
    <source>
        <dbReference type="EMBL" id="AAP22080.1"/>
    </source>
</evidence>
<accession>Q83ZR6</accession>
<feature type="signal peptide" evidence="3">
    <location>
        <begin position="1"/>
        <end position="27"/>
    </location>
</feature>
<dbReference type="PANTHER" id="PTHR24276:SF94">
    <property type="entry name" value="AT20289P-RELATED"/>
    <property type="match status" value="1"/>
</dbReference>
<dbReference type="AlphaFoldDB" id="Q83ZR6"/>
<evidence type="ECO:0000256" key="2">
    <source>
        <dbReference type="ARBA" id="ARBA00023157"/>
    </source>
</evidence>
<dbReference type="EMBL" id="AY263990">
    <property type="protein sequence ID" value="AAP22080.1"/>
    <property type="molecule type" value="Genomic_DNA"/>
</dbReference>
<dbReference type="Pfam" id="PF00089">
    <property type="entry name" value="Trypsin"/>
    <property type="match status" value="1"/>
</dbReference>
<protein>
    <recommendedName>
        <fullName evidence="4">Peptidase S1 domain-containing protein</fullName>
    </recommendedName>
</protein>
<geneLocation type="plasmid" evidence="5">
    <name>pA505</name>
</geneLocation>
<keyword evidence="3" id="KW-0732">Signal</keyword>
<name>Q83ZR6_CORJE</name>
<feature type="chain" id="PRO_5004297836" description="Peptidase S1 domain-containing protein" evidence="3">
    <location>
        <begin position="28"/>
        <end position="248"/>
    </location>
</feature>
<feature type="domain" description="Peptidase S1" evidence="4">
    <location>
        <begin position="15"/>
        <end position="242"/>
    </location>
</feature>